<feature type="compositionally biased region" description="Low complexity" evidence="1">
    <location>
        <begin position="82"/>
        <end position="98"/>
    </location>
</feature>
<dbReference type="RefSeq" id="WP_378533829.1">
    <property type="nucleotide sequence ID" value="NZ_JBHSBH010000009.1"/>
</dbReference>
<dbReference type="Proteomes" id="UP001595847">
    <property type="component" value="Unassembled WGS sequence"/>
</dbReference>
<gene>
    <name evidence="2" type="ORF">ACFOVU_14495</name>
</gene>
<reference evidence="3" key="1">
    <citation type="journal article" date="2019" name="Int. J. Syst. Evol. Microbiol.">
        <title>The Global Catalogue of Microorganisms (GCM) 10K type strain sequencing project: providing services to taxonomists for standard genome sequencing and annotation.</title>
        <authorList>
            <consortium name="The Broad Institute Genomics Platform"/>
            <consortium name="The Broad Institute Genome Sequencing Center for Infectious Disease"/>
            <person name="Wu L."/>
            <person name="Ma J."/>
        </authorList>
    </citation>
    <scope>NUCLEOTIDE SEQUENCE [LARGE SCALE GENOMIC DNA]</scope>
    <source>
        <strain evidence="3">TBRC 1826</strain>
    </source>
</reference>
<evidence type="ECO:0000313" key="2">
    <source>
        <dbReference type="EMBL" id="MFC3997139.1"/>
    </source>
</evidence>
<name>A0ABV8FP26_9ACTN</name>
<evidence type="ECO:0000256" key="1">
    <source>
        <dbReference type="SAM" id="MobiDB-lite"/>
    </source>
</evidence>
<protein>
    <submittedName>
        <fullName evidence="2">Uncharacterized protein</fullName>
    </submittedName>
</protein>
<organism evidence="2 3">
    <name type="scientific">Nocardiopsis sediminis</name>
    <dbReference type="NCBI Taxonomy" id="1778267"/>
    <lineage>
        <taxon>Bacteria</taxon>
        <taxon>Bacillati</taxon>
        <taxon>Actinomycetota</taxon>
        <taxon>Actinomycetes</taxon>
        <taxon>Streptosporangiales</taxon>
        <taxon>Nocardiopsidaceae</taxon>
        <taxon>Nocardiopsis</taxon>
    </lineage>
</organism>
<feature type="region of interest" description="Disordered" evidence="1">
    <location>
        <begin position="69"/>
        <end position="98"/>
    </location>
</feature>
<evidence type="ECO:0000313" key="3">
    <source>
        <dbReference type="Proteomes" id="UP001595847"/>
    </source>
</evidence>
<sequence>MGTLSWINASSPVSPAEAVGRLRGHLAAAGERRLYAGERSTVALLSVRAGLTVWCLGGQFRWRDVQGAPYSHPATDPEGAARRLVAAGRAQQPARRAA</sequence>
<accession>A0ABV8FP26</accession>
<comment type="caution">
    <text evidence="2">The sequence shown here is derived from an EMBL/GenBank/DDBJ whole genome shotgun (WGS) entry which is preliminary data.</text>
</comment>
<dbReference type="EMBL" id="JBHSBH010000009">
    <property type="protein sequence ID" value="MFC3997139.1"/>
    <property type="molecule type" value="Genomic_DNA"/>
</dbReference>
<keyword evidence="3" id="KW-1185">Reference proteome</keyword>
<proteinExistence type="predicted"/>